<dbReference type="EMBL" id="CP134890">
    <property type="protein sequence ID" value="WNM22078.1"/>
    <property type="molecule type" value="Genomic_DNA"/>
</dbReference>
<name>A0AA96EYM8_9FLAO</name>
<reference evidence="1 3" key="1">
    <citation type="submission" date="2023-09" db="EMBL/GenBank/DDBJ databases">
        <title>Flavobacterium sp. a novel bacteria isolate from Pepper rhizosphere.</title>
        <authorList>
            <person name="Peng Y."/>
            <person name="Lee J."/>
        </authorList>
    </citation>
    <scope>NUCLEOTIDE SEQUENCE</scope>
    <source>
        <strain evidence="1">PMR2A8</strain>
        <strain evidence="2 3">PMTSA4</strain>
    </source>
</reference>
<dbReference type="RefSeq" id="WP_313321676.1">
    <property type="nucleotide sequence ID" value="NZ_CP134878.1"/>
</dbReference>
<sequence>MKIKVFIFTLLLLYQFSFSQKDFKLDIDCFLLGMFDDYNGREIPLKHPFESTRINSFYCTEKKLKIIFVDSIKNNYSLSDLEVKYNTVYSKSLSKRLNKYYNINKDKDGGFIIDDIDYSSYIMKLKRSSFLSNKKKVSFILGAFLRYGKIKNDRFEIDMANSLSHFDILVWSMKELGFKYKDEIPCPKCIPVGQIVNFEPTEDYIKLFKNIKPFELDESDCNEKGL</sequence>
<proteinExistence type="predicted"/>
<dbReference type="AlphaFoldDB" id="A0AA96EYM8"/>
<evidence type="ECO:0000313" key="2">
    <source>
        <dbReference type="EMBL" id="WNM22078.1"/>
    </source>
</evidence>
<gene>
    <name evidence="2" type="ORF">RN605_01670</name>
    <name evidence="1" type="ORF">RN608_08370</name>
</gene>
<keyword evidence="3" id="KW-1185">Reference proteome</keyword>
<evidence type="ECO:0000313" key="1">
    <source>
        <dbReference type="EMBL" id="WNM18026.1"/>
    </source>
</evidence>
<organism evidence="1">
    <name type="scientific">Flavobacterium capsici</name>
    <dbReference type="NCBI Taxonomy" id="3075618"/>
    <lineage>
        <taxon>Bacteria</taxon>
        <taxon>Pseudomonadati</taxon>
        <taxon>Bacteroidota</taxon>
        <taxon>Flavobacteriia</taxon>
        <taxon>Flavobacteriales</taxon>
        <taxon>Flavobacteriaceae</taxon>
        <taxon>Flavobacterium</taxon>
    </lineage>
</organism>
<dbReference type="Proteomes" id="UP001304515">
    <property type="component" value="Chromosome"/>
</dbReference>
<dbReference type="KEGG" id="fcj:RN605_01670"/>
<accession>A0AA96J5X0</accession>
<evidence type="ECO:0000313" key="3">
    <source>
        <dbReference type="Proteomes" id="UP001304515"/>
    </source>
</evidence>
<protein>
    <submittedName>
        <fullName evidence="1">Uncharacterized protein</fullName>
    </submittedName>
</protein>
<dbReference type="EMBL" id="CP134878">
    <property type="protein sequence ID" value="WNM18026.1"/>
    <property type="molecule type" value="Genomic_DNA"/>
</dbReference>
<accession>A0AA96EYM8</accession>